<dbReference type="InterPro" id="IPR015590">
    <property type="entry name" value="Aldehyde_DH_dom"/>
</dbReference>
<dbReference type="Proteomes" id="UP000722989">
    <property type="component" value="Unassembled WGS sequence"/>
</dbReference>
<evidence type="ECO:0000313" key="4">
    <source>
        <dbReference type="Proteomes" id="UP000722989"/>
    </source>
</evidence>
<organism evidence="3 4">
    <name type="scientific">Planosporangium thailandense</name>
    <dbReference type="NCBI Taxonomy" id="765197"/>
    <lineage>
        <taxon>Bacteria</taxon>
        <taxon>Bacillati</taxon>
        <taxon>Actinomycetota</taxon>
        <taxon>Actinomycetes</taxon>
        <taxon>Micromonosporales</taxon>
        <taxon>Micromonosporaceae</taxon>
        <taxon>Planosporangium</taxon>
    </lineage>
</organism>
<proteinExistence type="predicted"/>
<protein>
    <submittedName>
        <fullName evidence="3">Aldehyde dehydrogenase family protein</fullName>
    </submittedName>
</protein>
<comment type="caution">
    <text evidence="3">The sequence shown here is derived from an EMBL/GenBank/DDBJ whole genome shotgun (WGS) entry which is preliminary data.</text>
</comment>
<feature type="domain" description="Aldehyde dehydrogenase" evidence="2">
    <location>
        <begin position="21"/>
        <end position="478"/>
    </location>
</feature>
<gene>
    <name evidence="3" type="ORF">HC031_27370</name>
</gene>
<accession>A0ABX0Y7K2</accession>
<dbReference type="Pfam" id="PF00171">
    <property type="entry name" value="Aldedh"/>
    <property type="match status" value="1"/>
</dbReference>
<dbReference type="Gene3D" id="3.40.309.10">
    <property type="entry name" value="Aldehyde Dehydrogenase, Chain A, domain 2"/>
    <property type="match status" value="1"/>
</dbReference>
<evidence type="ECO:0000313" key="3">
    <source>
        <dbReference type="EMBL" id="NJC73415.1"/>
    </source>
</evidence>
<keyword evidence="4" id="KW-1185">Reference proteome</keyword>
<dbReference type="SUPFAM" id="SSF53720">
    <property type="entry name" value="ALDH-like"/>
    <property type="match status" value="1"/>
</dbReference>
<dbReference type="EMBL" id="JAATVY010000030">
    <property type="protein sequence ID" value="NJC73415.1"/>
    <property type="molecule type" value="Genomic_DNA"/>
</dbReference>
<dbReference type="PANTHER" id="PTHR11699">
    <property type="entry name" value="ALDEHYDE DEHYDROGENASE-RELATED"/>
    <property type="match status" value="1"/>
</dbReference>
<dbReference type="InterPro" id="IPR016163">
    <property type="entry name" value="Ald_DH_C"/>
</dbReference>
<sequence>MSNDRSSVRLLVAGELRDTAGQLPVVNPATGAPVGDSPLAEADLVDEAVRAAHAAFRDWAALPVPARTAYLTRFAAWVRDHVDPIARTLTAEQGKPLSESIGEVKAVATAFDYYASAAPHVLGETIPTASPTLRSTVLRQPSGVVGAIATWNYPLGILAWKLAPALAAGCTVVAKPAEQTPLSTLALAEGFVAAGFPAGVVNLVAGPGATVGAALAAHPLVRHLTFTGGTGTGKTLMRVAADTLKRLTLELGGGSPLIVAADAPLERAVADGVKRAFRNSGQLCNSVQHIYVEAAVADEFTERFVTAAATMRIGRGDAAPEPDMGPMCGEAALQHVTDLVEDARAAGATVLTGGQRLTGPEYDGGWYFPPTVLTGVTDTMRISSEEVFGPVAVITVVSSVDEAIERANAGESGLVAFLYTTDLRTATLGAERLEYGTVNINNVGGGDVPFPYAGWKQSGLGVELARDGLTAFLETKHVRVELGY</sequence>
<dbReference type="RefSeq" id="WP_167928324.1">
    <property type="nucleotide sequence ID" value="NZ_JAATVY010000030.1"/>
</dbReference>
<dbReference type="InterPro" id="IPR016162">
    <property type="entry name" value="Ald_DH_N"/>
</dbReference>
<keyword evidence="1" id="KW-0560">Oxidoreductase</keyword>
<reference evidence="3 4" key="1">
    <citation type="submission" date="2020-03" db="EMBL/GenBank/DDBJ databases">
        <title>WGS of the type strain of Planosporangium spp.</title>
        <authorList>
            <person name="Thawai C."/>
        </authorList>
    </citation>
    <scope>NUCLEOTIDE SEQUENCE [LARGE SCALE GENOMIC DNA]</scope>
    <source>
        <strain evidence="3 4">TBRC 5610</strain>
    </source>
</reference>
<dbReference type="Gene3D" id="3.40.605.10">
    <property type="entry name" value="Aldehyde Dehydrogenase, Chain A, domain 1"/>
    <property type="match status" value="1"/>
</dbReference>
<evidence type="ECO:0000259" key="2">
    <source>
        <dbReference type="Pfam" id="PF00171"/>
    </source>
</evidence>
<name>A0ABX0Y7K2_9ACTN</name>
<evidence type="ECO:0000256" key="1">
    <source>
        <dbReference type="ARBA" id="ARBA00023002"/>
    </source>
</evidence>
<dbReference type="InterPro" id="IPR016161">
    <property type="entry name" value="Ald_DH/histidinol_DH"/>
</dbReference>